<dbReference type="Proteomes" id="UP001497382">
    <property type="component" value="Unassembled WGS sequence"/>
</dbReference>
<name>A0AAV2AXP9_9ARAC</name>
<sequence length="47" mass="5498">MLSVQKFSNTDCSICFIACQAEGDYLYDVDGEKFKKKEIVEKFIRKE</sequence>
<dbReference type="Gene3D" id="3.40.50.1460">
    <property type="match status" value="1"/>
</dbReference>
<organism evidence="1 2">
    <name type="scientific">Larinioides sclopetarius</name>
    <dbReference type="NCBI Taxonomy" id="280406"/>
    <lineage>
        <taxon>Eukaryota</taxon>
        <taxon>Metazoa</taxon>
        <taxon>Ecdysozoa</taxon>
        <taxon>Arthropoda</taxon>
        <taxon>Chelicerata</taxon>
        <taxon>Arachnida</taxon>
        <taxon>Araneae</taxon>
        <taxon>Araneomorphae</taxon>
        <taxon>Entelegynae</taxon>
        <taxon>Araneoidea</taxon>
        <taxon>Araneidae</taxon>
        <taxon>Larinioides</taxon>
    </lineage>
</organism>
<evidence type="ECO:0000313" key="2">
    <source>
        <dbReference type="Proteomes" id="UP001497382"/>
    </source>
</evidence>
<comment type="caution">
    <text evidence="1">The sequence shown here is derived from an EMBL/GenBank/DDBJ whole genome shotgun (WGS) entry which is preliminary data.</text>
</comment>
<gene>
    <name evidence="1" type="ORF">LARSCL_LOCUS15130</name>
</gene>
<accession>A0AAV2AXP9</accession>
<dbReference type="AlphaFoldDB" id="A0AAV2AXP9"/>
<dbReference type="EMBL" id="CAXIEN010000224">
    <property type="protein sequence ID" value="CAL1288029.1"/>
    <property type="molecule type" value="Genomic_DNA"/>
</dbReference>
<keyword evidence="2" id="KW-1185">Reference proteome</keyword>
<proteinExistence type="predicted"/>
<protein>
    <submittedName>
        <fullName evidence="1">Uncharacterized protein</fullName>
    </submittedName>
</protein>
<evidence type="ECO:0000313" key="1">
    <source>
        <dbReference type="EMBL" id="CAL1288029.1"/>
    </source>
</evidence>
<reference evidence="1 2" key="1">
    <citation type="submission" date="2024-04" db="EMBL/GenBank/DDBJ databases">
        <authorList>
            <person name="Rising A."/>
            <person name="Reimegard J."/>
            <person name="Sonavane S."/>
            <person name="Akerstrom W."/>
            <person name="Nylinder S."/>
            <person name="Hedman E."/>
            <person name="Kallberg Y."/>
        </authorList>
    </citation>
    <scope>NUCLEOTIDE SEQUENCE [LARGE SCALE GENOMIC DNA]</scope>
</reference>